<feature type="domain" description="Ig-like" evidence="2">
    <location>
        <begin position="180"/>
        <end position="250"/>
    </location>
</feature>
<proteinExistence type="predicted"/>
<dbReference type="PROSITE" id="PS50835">
    <property type="entry name" value="IG_LIKE"/>
    <property type="match status" value="3"/>
</dbReference>
<dbReference type="Ensembl" id="ENSGMOT00000011894.2">
    <property type="protein sequence ID" value="ENSGMOP00000011579.2"/>
    <property type="gene ID" value="ENSGMOG00000010835.2"/>
</dbReference>
<evidence type="ECO:0000256" key="1">
    <source>
        <dbReference type="SAM" id="MobiDB-lite"/>
    </source>
</evidence>
<dbReference type="GeneTree" id="ENSGT01010000222294"/>
<feature type="domain" description="Ig-like" evidence="2">
    <location>
        <begin position="8"/>
        <end position="42"/>
    </location>
</feature>
<dbReference type="PANTHER" id="PTHR46013:SF4">
    <property type="entry name" value="B-CELL RECEPTOR CD22-RELATED"/>
    <property type="match status" value="1"/>
</dbReference>
<dbReference type="SMART" id="SM00409">
    <property type="entry name" value="IG"/>
    <property type="match status" value="3"/>
</dbReference>
<dbReference type="InterPro" id="IPR007110">
    <property type="entry name" value="Ig-like_dom"/>
</dbReference>
<organism evidence="3 4">
    <name type="scientific">Gadus morhua</name>
    <name type="common">Atlantic cod</name>
    <dbReference type="NCBI Taxonomy" id="8049"/>
    <lineage>
        <taxon>Eukaryota</taxon>
        <taxon>Metazoa</taxon>
        <taxon>Chordata</taxon>
        <taxon>Craniata</taxon>
        <taxon>Vertebrata</taxon>
        <taxon>Euteleostomi</taxon>
        <taxon>Actinopterygii</taxon>
        <taxon>Neopterygii</taxon>
        <taxon>Teleostei</taxon>
        <taxon>Neoteleostei</taxon>
        <taxon>Acanthomorphata</taxon>
        <taxon>Zeiogadaria</taxon>
        <taxon>Gadariae</taxon>
        <taxon>Gadiformes</taxon>
        <taxon>Gadoidei</taxon>
        <taxon>Gadidae</taxon>
        <taxon>Gadus</taxon>
    </lineage>
</organism>
<feature type="domain" description="Ig-like" evidence="2">
    <location>
        <begin position="90"/>
        <end position="167"/>
    </location>
</feature>
<dbReference type="InterPro" id="IPR003598">
    <property type="entry name" value="Ig_sub2"/>
</dbReference>
<sequence>MTDAPKTPSVTVSPSGEIEEGSSVTLSCSSDANSAATYTWFKVTRAYPSREMKEGQQLVFSYILSSESGQPSGEIEEGSSVTLSYAPKTPSVTVRPSGEIEEGSSVTLSCSSDANPAAEYTWFKNNQPLPWEPSQPHTFPSLRPEDRGTYRCHAENKYGLLSSNSIFMDVQCELNICLIGKNLTLSCSSDANPAATYTWFRDTRAYPSREMKEGQLLFFSHILSSESGQYRCEATNKWGKDSVIYSINVNCE</sequence>
<dbReference type="PANTHER" id="PTHR46013">
    <property type="entry name" value="VASCULAR CELL ADHESION MOLECULE 1"/>
    <property type="match status" value="1"/>
</dbReference>
<dbReference type="Pfam" id="PF13895">
    <property type="entry name" value="Ig_2"/>
    <property type="match status" value="2"/>
</dbReference>
<dbReference type="InterPro" id="IPR036179">
    <property type="entry name" value="Ig-like_dom_sf"/>
</dbReference>
<reference evidence="3" key="1">
    <citation type="submission" date="2025-08" db="UniProtKB">
        <authorList>
            <consortium name="Ensembl"/>
        </authorList>
    </citation>
    <scope>IDENTIFICATION</scope>
</reference>
<dbReference type="Gene3D" id="2.60.40.10">
    <property type="entry name" value="Immunoglobulins"/>
    <property type="match status" value="3"/>
</dbReference>
<dbReference type="SMART" id="SM00408">
    <property type="entry name" value="IGc2"/>
    <property type="match status" value="3"/>
</dbReference>
<dbReference type="CDD" id="cd00096">
    <property type="entry name" value="Ig"/>
    <property type="match status" value="1"/>
</dbReference>
<keyword evidence="4" id="KW-1185">Reference proteome</keyword>
<dbReference type="OMA" id="YYCTHIN"/>
<dbReference type="Pfam" id="PF13927">
    <property type="entry name" value="Ig_3"/>
    <property type="match status" value="1"/>
</dbReference>
<protein>
    <recommendedName>
        <fullName evidence="2">Ig-like domain-containing protein</fullName>
    </recommendedName>
</protein>
<dbReference type="Proteomes" id="UP000694546">
    <property type="component" value="Chromosome 23"/>
</dbReference>
<reference evidence="3" key="2">
    <citation type="submission" date="2025-09" db="UniProtKB">
        <authorList>
            <consortium name="Ensembl"/>
        </authorList>
    </citation>
    <scope>IDENTIFICATION</scope>
</reference>
<evidence type="ECO:0000259" key="2">
    <source>
        <dbReference type="PROSITE" id="PS50835"/>
    </source>
</evidence>
<feature type="region of interest" description="Disordered" evidence="1">
    <location>
        <begin position="1"/>
        <end position="25"/>
    </location>
</feature>
<accession>A0A8C4ZBY3</accession>
<dbReference type="AlphaFoldDB" id="A0A8C4ZBY3"/>
<dbReference type="InterPro" id="IPR003599">
    <property type="entry name" value="Ig_sub"/>
</dbReference>
<evidence type="ECO:0000313" key="3">
    <source>
        <dbReference type="Ensembl" id="ENSGMOP00000011579.2"/>
    </source>
</evidence>
<dbReference type="SUPFAM" id="SSF48726">
    <property type="entry name" value="Immunoglobulin"/>
    <property type="match status" value="3"/>
</dbReference>
<dbReference type="InterPro" id="IPR013783">
    <property type="entry name" value="Ig-like_fold"/>
</dbReference>
<evidence type="ECO:0000313" key="4">
    <source>
        <dbReference type="Proteomes" id="UP000694546"/>
    </source>
</evidence>
<name>A0A8C4ZBY3_GADMO</name>